<name>A0A5M6INC1_9PROT</name>
<keyword evidence="3" id="KW-1185">Reference proteome</keyword>
<feature type="region of interest" description="Disordered" evidence="1">
    <location>
        <begin position="89"/>
        <end position="125"/>
    </location>
</feature>
<sequence>MVTATVIAAISSTGCAKAQTAPAAAAGVTPPPRLAGILIWPGERRAIFDVDGESVVLGPGERLAGYTIEQITAQAVTLVTARDRWILRPNHGATPPPPSSLLPPGADPARTTFGLVLNPEATPPD</sequence>
<proteinExistence type="predicted"/>
<evidence type="ECO:0000313" key="3">
    <source>
        <dbReference type="Proteomes" id="UP000325255"/>
    </source>
</evidence>
<dbReference type="AlphaFoldDB" id="A0A5M6INC1"/>
<protein>
    <submittedName>
        <fullName evidence="2">Uncharacterized protein</fullName>
    </submittedName>
</protein>
<comment type="caution">
    <text evidence="2">The sequence shown here is derived from an EMBL/GenBank/DDBJ whole genome shotgun (WGS) entry which is preliminary data.</text>
</comment>
<dbReference type="Proteomes" id="UP000325255">
    <property type="component" value="Unassembled WGS sequence"/>
</dbReference>
<reference evidence="2 3" key="1">
    <citation type="submission" date="2019-09" db="EMBL/GenBank/DDBJ databases">
        <title>Genome sequence of Rhodovastum atsumiense, a diverse member of the Acetobacteraceae family of non-sulfur purple photosynthetic bacteria.</title>
        <authorList>
            <person name="Meyer T."/>
            <person name="Kyndt J."/>
        </authorList>
    </citation>
    <scope>NUCLEOTIDE SEQUENCE [LARGE SCALE GENOMIC DNA]</scope>
    <source>
        <strain evidence="2 3">DSM 21279</strain>
    </source>
</reference>
<dbReference type="EMBL" id="VWPK01000051">
    <property type="protein sequence ID" value="KAA5609389.1"/>
    <property type="molecule type" value="Genomic_DNA"/>
</dbReference>
<organism evidence="2 3">
    <name type="scientific">Rhodovastum atsumiense</name>
    <dbReference type="NCBI Taxonomy" id="504468"/>
    <lineage>
        <taxon>Bacteria</taxon>
        <taxon>Pseudomonadati</taxon>
        <taxon>Pseudomonadota</taxon>
        <taxon>Alphaproteobacteria</taxon>
        <taxon>Acetobacterales</taxon>
        <taxon>Acetobacteraceae</taxon>
        <taxon>Rhodovastum</taxon>
    </lineage>
</organism>
<dbReference type="RefSeq" id="WP_150043688.1">
    <property type="nucleotide sequence ID" value="NZ_OW485601.1"/>
</dbReference>
<accession>A0A5M6INC1</accession>
<gene>
    <name evidence="2" type="ORF">F1189_24230</name>
</gene>
<dbReference type="OrthoDB" id="7284958at2"/>
<evidence type="ECO:0000256" key="1">
    <source>
        <dbReference type="SAM" id="MobiDB-lite"/>
    </source>
</evidence>
<evidence type="ECO:0000313" key="2">
    <source>
        <dbReference type="EMBL" id="KAA5609389.1"/>
    </source>
</evidence>